<sequence>MKRQKCQTNIVYPDLASSSAPILHSAQCLVPKPPIKMSSSSLSSNISIEDDEDLEYILPQKQSKPHVITEQDFNDLIRDLNLPKSKVEILGSRLKQWNLLADVNVTYQRNRHEI</sequence>
<dbReference type="EMBL" id="JBDJPC010000001">
    <property type="protein sequence ID" value="KAL1516182.1"/>
    <property type="molecule type" value="Genomic_DNA"/>
</dbReference>
<keyword evidence="2" id="KW-1185">Reference proteome</keyword>
<name>A0ABD1FAQ9_HYPHA</name>
<accession>A0ABD1FAQ9</accession>
<evidence type="ECO:0000313" key="2">
    <source>
        <dbReference type="Proteomes" id="UP001566132"/>
    </source>
</evidence>
<evidence type="ECO:0000313" key="1">
    <source>
        <dbReference type="EMBL" id="KAL1516182.1"/>
    </source>
</evidence>
<proteinExistence type="predicted"/>
<reference evidence="1 2" key="1">
    <citation type="submission" date="2024-05" db="EMBL/GenBank/DDBJ databases">
        <title>Genetic variation in Jamaican populations of the coffee berry borer (Hypothenemus hampei).</title>
        <authorList>
            <person name="Errbii M."/>
            <person name="Myrie A."/>
        </authorList>
    </citation>
    <scope>NUCLEOTIDE SEQUENCE [LARGE SCALE GENOMIC DNA]</scope>
    <source>
        <strain evidence="1">JA-Hopewell-2020-01-JO</strain>
        <tissue evidence="1">Whole body</tissue>
    </source>
</reference>
<comment type="caution">
    <text evidence="1">The sequence shown here is derived from an EMBL/GenBank/DDBJ whole genome shotgun (WGS) entry which is preliminary data.</text>
</comment>
<protein>
    <submittedName>
        <fullName evidence="1">Uncharacterized protein</fullName>
    </submittedName>
</protein>
<dbReference type="Proteomes" id="UP001566132">
    <property type="component" value="Unassembled WGS sequence"/>
</dbReference>
<gene>
    <name evidence="1" type="ORF">ABEB36_000101</name>
</gene>
<organism evidence="1 2">
    <name type="scientific">Hypothenemus hampei</name>
    <name type="common">Coffee berry borer</name>
    <dbReference type="NCBI Taxonomy" id="57062"/>
    <lineage>
        <taxon>Eukaryota</taxon>
        <taxon>Metazoa</taxon>
        <taxon>Ecdysozoa</taxon>
        <taxon>Arthropoda</taxon>
        <taxon>Hexapoda</taxon>
        <taxon>Insecta</taxon>
        <taxon>Pterygota</taxon>
        <taxon>Neoptera</taxon>
        <taxon>Endopterygota</taxon>
        <taxon>Coleoptera</taxon>
        <taxon>Polyphaga</taxon>
        <taxon>Cucujiformia</taxon>
        <taxon>Curculionidae</taxon>
        <taxon>Scolytinae</taxon>
        <taxon>Hypothenemus</taxon>
    </lineage>
</organism>
<dbReference type="AlphaFoldDB" id="A0ABD1FAQ9"/>